<sequence>MRQLTVTIPDDFYETFVSFFKHIPDVSIDENTANEVPLWQQEMVLERMKNAKPEDYIDADVALENLKNKYGF</sequence>
<dbReference type="Proteomes" id="UP001212170">
    <property type="component" value="Unassembled WGS sequence"/>
</dbReference>
<reference evidence="1 2" key="1">
    <citation type="journal article" date="2023" name="Chemosphere">
        <title>Whole genome analysis of Flavobacterium aziz-sancarii sp. nov., isolated from Ardley Island (Antarctica), revealed a rich resistome and bioremediation potential.</title>
        <authorList>
            <person name="Otur C."/>
            <person name="Okay S."/>
            <person name="Kurt-Kizildogan A."/>
        </authorList>
    </citation>
    <scope>NUCLEOTIDE SEQUENCE [LARGE SCALE GENOMIC DNA]</scope>
    <source>
        <strain evidence="1 2">AC</strain>
    </source>
</reference>
<evidence type="ECO:0000313" key="2">
    <source>
        <dbReference type="Proteomes" id="UP001212170"/>
    </source>
</evidence>
<accession>A0ABT4WEB5</accession>
<organism evidence="1 2">
    <name type="scientific">Flavobacterium azizsancarii</name>
    <dbReference type="NCBI Taxonomy" id="2961580"/>
    <lineage>
        <taxon>Bacteria</taxon>
        <taxon>Pseudomonadati</taxon>
        <taxon>Bacteroidota</taxon>
        <taxon>Flavobacteriia</taxon>
        <taxon>Flavobacteriales</taxon>
        <taxon>Flavobacteriaceae</taxon>
        <taxon>Flavobacterium</taxon>
    </lineage>
</organism>
<evidence type="ECO:0008006" key="3">
    <source>
        <dbReference type="Google" id="ProtNLM"/>
    </source>
</evidence>
<dbReference type="EMBL" id="JAMZNK010000025">
    <property type="protein sequence ID" value="MDA6070935.1"/>
    <property type="molecule type" value="Genomic_DNA"/>
</dbReference>
<proteinExistence type="predicted"/>
<comment type="caution">
    <text evidence="1">The sequence shown here is derived from an EMBL/GenBank/DDBJ whole genome shotgun (WGS) entry which is preliminary data.</text>
</comment>
<name>A0ABT4WEB5_9FLAO</name>
<protein>
    <recommendedName>
        <fullName evidence="3">Addiction module component</fullName>
    </recommendedName>
</protein>
<gene>
    <name evidence="1" type="ORF">NJT12_15065</name>
</gene>
<dbReference type="RefSeq" id="WP_271336743.1">
    <property type="nucleotide sequence ID" value="NZ_JAMZNK010000025.1"/>
</dbReference>
<evidence type="ECO:0000313" key="1">
    <source>
        <dbReference type="EMBL" id="MDA6070935.1"/>
    </source>
</evidence>
<keyword evidence="2" id="KW-1185">Reference proteome</keyword>